<dbReference type="Pfam" id="PF20661">
    <property type="entry name" value="SutA-RBD"/>
    <property type="match status" value="1"/>
</dbReference>
<dbReference type="AlphaFoldDB" id="A0AAW8JIV2"/>
<reference evidence="2" key="1">
    <citation type="submission" date="2023-08" db="EMBL/GenBank/DDBJ databases">
        <title>Emergence of clinically-relevant ST2 carbapenem-resistant Acinetobacter baumannii strains in hospital sewages in Zhejiang, East of China.</title>
        <authorList>
            <person name="Kaichao C."/>
            <person name="Zhang R."/>
        </authorList>
    </citation>
    <scope>NUCLEOTIDE SEQUENCE</scope>
    <source>
        <strain evidence="2">M-SY-60</strain>
    </source>
</reference>
<name>A0AAW8JIV2_9GAMM</name>
<accession>A0AAW8JIV2</accession>
<dbReference type="Proteomes" id="UP001243195">
    <property type="component" value="Unassembled WGS sequence"/>
</dbReference>
<gene>
    <name evidence="2" type="ORF">RFH51_06495</name>
</gene>
<protein>
    <recommendedName>
        <fullName evidence="1">Transcriptional regulator SutA RNAP-binding domain-containing protein</fullName>
    </recommendedName>
</protein>
<dbReference type="RefSeq" id="WP_308955517.1">
    <property type="nucleotide sequence ID" value="NZ_JAVICY010000005.1"/>
</dbReference>
<dbReference type="EMBL" id="JAVIDA010000006">
    <property type="protein sequence ID" value="MDQ9071105.1"/>
    <property type="molecule type" value="Genomic_DNA"/>
</dbReference>
<organism evidence="2 3">
    <name type="scientific">Acinetobacter gerneri</name>
    <dbReference type="NCBI Taxonomy" id="202952"/>
    <lineage>
        <taxon>Bacteria</taxon>
        <taxon>Pseudomonadati</taxon>
        <taxon>Pseudomonadota</taxon>
        <taxon>Gammaproteobacteria</taxon>
        <taxon>Moraxellales</taxon>
        <taxon>Moraxellaceae</taxon>
        <taxon>Acinetobacter</taxon>
    </lineage>
</organism>
<sequence>MNEILNQRIQSVQAGKDITHAQIVAKHNLRKELETEIEKFLANGGEIKQAVNQQFQVKHGTSDQYTKRGCRCDVCMNWALTKGKIKTKTLRKTA</sequence>
<evidence type="ECO:0000259" key="1">
    <source>
        <dbReference type="Pfam" id="PF20661"/>
    </source>
</evidence>
<evidence type="ECO:0000313" key="2">
    <source>
        <dbReference type="EMBL" id="MDQ9071105.1"/>
    </source>
</evidence>
<evidence type="ECO:0000313" key="3">
    <source>
        <dbReference type="Proteomes" id="UP001243195"/>
    </source>
</evidence>
<comment type="caution">
    <text evidence="2">The sequence shown here is derived from an EMBL/GenBank/DDBJ whole genome shotgun (WGS) entry which is preliminary data.</text>
</comment>
<proteinExistence type="predicted"/>
<dbReference type="InterPro" id="IPR049191">
    <property type="entry name" value="SutA_RBD"/>
</dbReference>
<feature type="domain" description="Transcriptional regulator SutA RNAP-binding" evidence="1">
    <location>
        <begin position="25"/>
        <end position="49"/>
    </location>
</feature>